<evidence type="ECO:0000256" key="1">
    <source>
        <dbReference type="ARBA" id="ARBA00004651"/>
    </source>
</evidence>
<keyword evidence="4 13" id="KW-0812">Transmembrane</keyword>
<dbReference type="FunFam" id="3.40.50.720:FF:000034">
    <property type="entry name" value="Potassium channel subfamily T member 1"/>
    <property type="match status" value="1"/>
</dbReference>
<keyword evidence="16" id="KW-1185">Reference proteome</keyword>
<feature type="region of interest" description="Disordered" evidence="12">
    <location>
        <begin position="591"/>
        <end position="656"/>
    </location>
</feature>
<dbReference type="FunFam" id="1.10.287.70:FF:000058">
    <property type="entry name" value="Potassium sodium-activated channel subfamily T member 2"/>
    <property type="match status" value="1"/>
</dbReference>
<evidence type="ECO:0000313" key="16">
    <source>
        <dbReference type="Proteomes" id="UP000265140"/>
    </source>
</evidence>
<sequence>MFDLESEVPPLPPKYRFKDLLLGDQNLRNEDRVQVEFFPNECTFKGRLKLFFIKNQRSSLRIRVFDFSLKVLSCVLYMYRVLAEDPAKEHGWSSIIWVERSFFIWVLQVFVAIICLFETLLATYLSCKGSIWEQILQFKFILEMVNTVPFLISIISVPLRNLFIPVFLNCWLAKKSLEIMINDFHRATQRTQSAMFYQVVILISTLFCLIFTCICGFQHLERAGEKKLTVFDSWYFCIVTFSTVGFGDVTPSVWPSKLLVIIMISVALVVLPMQFEQMAYLWMESQKSGGNYSRRRAESEKHVVLCVRSLKIDLLMDFLNEFYAHPELQEHYVIILCATEMDPQVRRVLHIPLWSQRVMYLQGSALKDKDLIRAKLDNANGCFILSSRCEVDRTAADHQTILRAWAVKDFAPKCPIYVQILMPENKFHVKFADHVVCEDEFKYAMLALNCICPATSTFITLLVHTSQGLEGSQSPVQWHQTYGTCSGNEVYNIALMDSVFFSEYIGKSFTYTSFHAQKKYGVCLIGVRCKDSKSILLNPGPQFRMSPSDTCFYINVTKEEESTFKTQRTRLSVIADMGNVAVDLQDREIQPSSGPTLCLPPEDIKSSGRRPSMDSVLGVPDPSFLHAGDLNSDQSEDETLPSNKDQSTEKHMKGYPPNLPYIGSSATLCHLLKDKVPFCCLRLEKGCQHNNFEDAKAYSFKNKPIIVSAETAGNGLYNFIVPLRASYRLRKDLNPIVLLLDNKPGTPFLEAICWFPLVYYMVGSIANLDDLLRCGVSFAANVVVVDKESTMSAEEDYMADAKTIVNVQTLFRLFSSLRIITELTHPANMRFMQFRAKDCYSLALSQLEKKERETGSNMAFMFRLPFAAGRIFSIGMLDTLLYQSFVKDYMISIIRLLLGLDTTPGSGFLCCIQISEEDLWIRTYGRLYQKLSSTVGDVPIGIYRTESQTEDSLEAQLSVCAGMSATTGDFDDLKEQKGGAPPAASGGLHRSSTSSDPSDIKAPLLRRKSVQWAQKLNRRGPRGDQRGAHKGSKRSLRTRRSERQELSELVNNRMKSLGLSSSTHDDVKADQSTQSHSYVLINPPPETRLELNDMVYVIRPDPLGFIPVAVDTTDSLGSKTSLGEPAQTETPL</sequence>
<keyword evidence="8" id="KW-0406">Ion transport</keyword>
<keyword evidence="5" id="KW-0631">Potassium channel</keyword>
<dbReference type="AlphaFoldDB" id="A0A3P8ZH10"/>
<dbReference type="Proteomes" id="UP000265140">
    <property type="component" value="Chromosome 3"/>
</dbReference>
<reference evidence="15" key="3">
    <citation type="submission" date="2025-08" db="UniProtKB">
        <authorList>
            <consortium name="Ensembl"/>
        </authorList>
    </citation>
    <scope>IDENTIFICATION</scope>
</reference>
<dbReference type="GeneTree" id="ENSGT00940000158746"/>
<reference evidence="16" key="1">
    <citation type="journal article" date="2014" name="PLoS ONE">
        <title>The genome and linkage map of the northern pike (Esox lucius): conserved synteny revealed between the salmonid sister group and the Neoteleostei.</title>
        <authorList>
            <person name="Rondeau E.B."/>
            <person name="Minkley D.R."/>
            <person name="Leong J.S."/>
            <person name="Messmer A.M."/>
            <person name="Jantzen J.R."/>
            <person name="von Schalburg K.R."/>
            <person name="Lemon C."/>
            <person name="Bird N.H."/>
            <person name="Koop B.F."/>
        </authorList>
    </citation>
    <scope>NUCLEOTIDE SEQUENCE</scope>
</reference>
<name>A0A3P8ZH10_ESOLU</name>
<accession>A0A3P8ZH10</accession>
<dbReference type="InterPro" id="IPR003148">
    <property type="entry name" value="RCK_N"/>
</dbReference>
<organism evidence="15 16">
    <name type="scientific">Esox lucius</name>
    <name type="common">Northern pike</name>
    <dbReference type="NCBI Taxonomy" id="8010"/>
    <lineage>
        <taxon>Eukaryota</taxon>
        <taxon>Metazoa</taxon>
        <taxon>Chordata</taxon>
        <taxon>Craniata</taxon>
        <taxon>Vertebrata</taxon>
        <taxon>Euteleostomi</taxon>
        <taxon>Actinopterygii</taxon>
        <taxon>Neopterygii</taxon>
        <taxon>Teleostei</taxon>
        <taxon>Protacanthopterygii</taxon>
        <taxon>Esociformes</taxon>
        <taxon>Esocidae</taxon>
        <taxon>Esox</taxon>
    </lineage>
</organism>
<dbReference type="PANTHER" id="PTHR10027">
    <property type="entry name" value="CALCIUM-ACTIVATED POTASSIUM CHANNEL ALPHA CHAIN"/>
    <property type="match status" value="1"/>
</dbReference>
<evidence type="ECO:0000256" key="2">
    <source>
        <dbReference type="ARBA" id="ARBA00022448"/>
    </source>
</evidence>
<dbReference type="SUPFAM" id="SSF81324">
    <property type="entry name" value="Voltage-gated potassium channels"/>
    <property type="match status" value="1"/>
</dbReference>
<dbReference type="FunFam" id="3.40.50.720:FF:000011">
    <property type="entry name" value="Potassium channel subfamily T member 1"/>
    <property type="match status" value="1"/>
</dbReference>
<feature type="transmembrane region" description="Helical" evidence="13">
    <location>
        <begin position="194"/>
        <end position="217"/>
    </location>
</feature>
<dbReference type="GO" id="GO:0015271">
    <property type="term" value="F:outward rectifier potassium channel activity"/>
    <property type="evidence" value="ECO:0007669"/>
    <property type="project" value="TreeGrafter"/>
</dbReference>
<feature type="transmembrane region" description="Helical" evidence="13">
    <location>
        <begin position="148"/>
        <end position="174"/>
    </location>
</feature>
<evidence type="ECO:0000256" key="9">
    <source>
        <dbReference type="ARBA" id="ARBA00023136"/>
    </source>
</evidence>
<proteinExistence type="predicted"/>
<evidence type="ECO:0000256" key="13">
    <source>
        <dbReference type="SAM" id="Phobius"/>
    </source>
</evidence>
<protein>
    <recommendedName>
        <fullName evidence="14">RCK N-terminal domain-containing protein</fullName>
    </recommendedName>
</protein>
<dbReference type="InterPro" id="IPR036291">
    <property type="entry name" value="NAD(P)-bd_dom_sf"/>
</dbReference>
<dbReference type="Pfam" id="PF22614">
    <property type="entry name" value="Slo-like_RCK"/>
    <property type="match status" value="2"/>
</dbReference>
<gene>
    <name evidence="15" type="primary">KCNT2</name>
</gene>
<dbReference type="Ensembl" id="ENSELUT00000014557.3">
    <property type="protein sequence ID" value="ENSELUP00000027985.3"/>
    <property type="gene ID" value="ENSELUG00000004407.3"/>
</dbReference>
<feature type="domain" description="RCK N-terminal" evidence="14">
    <location>
        <begin position="701"/>
        <end position="842"/>
    </location>
</feature>
<evidence type="ECO:0000256" key="11">
    <source>
        <dbReference type="ARBA" id="ARBA00034430"/>
    </source>
</evidence>
<keyword evidence="6" id="KW-0630">Potassium</keyword>
<dbReference type="Pfam" id="PF03493">
    <property type="entry name" value="BK_channel_a"/>
    <property type="match status" value="1"/>
</dbReference>
<evidence type="ECO:0000256" key="5">
    <source>
        <dbReference type="ARBA" id="ARBA00022826"/>
    </source>
</evidence>
<dbReference type="Pfam" id="PF07885">
    <property type="entry name" value="Ion_trans_2"/>
    <property type="match status" value="1"/>
</dbReference>
<keyword evidence="7 13" id="KW-1133">Transmembrane helix</keyword>
<evidence type="ECO:0000256" key="10">
    <source>
        <dbReference type="ARBA" id="ARBA00023303"/>
    </source>
</evidence>
<evidence type="ECO:0000256" key="7">
    <source>
        <dbReference type="ARBA" id="ARBA00022989"/>
    </source>
</evidence>
<dbReference type="GO" id="GO:0005228">
    <property type="term" value="F:intracellular sodium-activated potassium channel activity"/>
    <property type="evidence" value="ECO:0007669"/>
    <property type="project" value="TreeGrafter"/>
</dbReference>
<keyword evidence="9 13" id="KW-0472">Membrane</keyword>
<feature type="compositionally biased region" description="Polar residues" evidence="12">
    <location>
        <begin position="1049"/>
        <end position="1062"/>
    </location>
</feature>
<dbReference type="InterPro" id="IPR013099">
    <property type="entry name" value="K_chnl_dom"/>
</dbReference>
<feature type="transmembrane region" description="Helical" evidence="13">
    <location>
        <begin position="253"/>
        <end position="273"/>
    </location>
</feature>
<keyword evidence="3" id="KW-0633">Potassium transport</keyword>
<evidence type="ECO:0000256" key="8">
    <source>
        <dbReference type="ARBA" id="ARBA00023065"/>
    </source>
</evidence>
<dbReference type="PROSITE" id="PS51201">
    <property type="entry name" value="RCK_N"/>
    <property type="match status" value="2"/>
</dbReference>
<feature type="region of interest" description="Disordered" evidence="12">
    <location>
        <begin position="970"/>
        <end position="1081"/>
    </location>
</feature>
<evidence type="ECO:0000256" key="6">
    <source>
        <dbReference type="ARBA" id="ARBA00022958"/>
    </source>
</evidence>
<feature type="compositionally biased region" description="Basic residues" evidence="12">
    <location>
        <begin position="1028"/>
        <end position="1038"/>
    </location>
</feature>
<evidence type="ECO:0000256" key="4">
    <source>
        <dbReference type="ARBA" id="ARBA00022692"/>
    </source>
</evidence>
<keyword evidence="10" id="KW-0407">Ion channel</keyword>
<dbReference type="GO" id="GO:0005886">
    <property type="term" value="C:plasma membrane"/>
    <property type="evidence" value="ECO:0007669"/>
    <property type="project" value="UniProtKB-SubCell"/>
</dbReference>
<dbReference type="PANTHER" id="PTHR10027:SF9">
    <property type="entry name" value="POTASSIUM CHANNEL SUBFAMILY T MEMBER 2"/>
    <property type="match status" value="1"/>
</dbReference>
<evidence type="ECO:0000313" key="15">
    <source>
        <dbReference type="Ensembl" id="ENSELUP00000027985.3"/>
    </source>
</evidence>
<dbReference type="Bgee" id="ENSELUG00000004407">
    <property type="expression patterns" value="Expressed in liver and 4 other cell types or tissues"/>
</dbReference>
<evidence type="ECO:0000259" key="14">
    <source>
        <dbReference type="PROSITE" id="PS51201"/>
    </source>
</evidence>
<comment type="catalytic activity">
    <reaction evidence="11">
        <text>K(+)(in) = K(+)(out)</text>
        <dbReference type="Rhea" id="RHEA:29463"/>
        <dbReference type="ChEBI" id="CHEBI:29103"/>
    </reaction>
</comment>
<dbReference type="InterPro" id="IPR047871">
    <property type="entry name" value="K_chnl_Slo-like"/>
</dbReference>
<feature type="domain" description="RCK N-terminal" evidence="14">
    <location>
        <begin position="300"/>
        <end position="436"/>
    </location>
</feature>
<feature type="transmembrane region" description="Helical" evidence="13">
    <location>
        <begin position="102"/>
        <end position="127"/>
    </location>
</feature>
<reference evidence="15" key="4">
    <citation type="submission" date="2025-09" db="UniProtKB">
        <authorList>
            <consortium name="Ensembl"/>
        </authorList>
    </citation>
    <scope>IDENTIFICATION</scope>
</reference>
<dbReference type="InterPro" id="IPR003929">
    <property type="entry name" value="K_chnl_BK_asu"/>
</dbReference>
<feature type="transmembrane region" description="Helical" evidence="13">
    <location>
        <begin position="229"/>
        <end position="247"/>
    </location>
</feature>
<dbReference type="Gene3D" id="1.10.287.70">
    <property type="match status" value="1"/>
</dbReference>
<keyword evidence="2" id="KW-0813">Transport</keyword>
<reference evidence="15" key="2">
    <citation type="submission" date="2020-02" db="EMBL/GenBank/DDBJ databases">
        <title>Esox lucius (northern pike) genome, fEsoLuc1, primary haplotype.</title>
        <authorList>
            <person name="Myers G."/>
            <person name="Karagic N."/>
            <person name="Meyer A."/>
            <person name="Pippel M."/>
            <person name="Reichard M."/>
            <person name="Winkler S."/>
            <person name="Tracey A."/>
            <person name="Sims Y."/>
            <person name="Howe K."/>
            <person name="Rhie A."/>
            <person name="Formenti G."/>
            <person name="Durbin R."/>
            <person name="Fedrigo O."/>
            <person name="Jarvis E.D."/>
        </authorList>
    </citation>
    <scope>NUCLEOTIDE SEQUENCE [LARGE SCALE GENOMIC DNA]</scope>
</reference>
<dbReference type="Gene3D" id="3.40.50.720">
    <property type="entry name" value="NAD(P)-binding Rossmann-like Domain"/>
    <property type="match status" value="2"/>
</dbReference>
<evidence type="ECO:0000256" key="3">
    <source>
        <dbReference type="ARBA" id="ARBA00022538"/>
    </source>
</evidence>
<dbReference type="SUPFAM" id="SSF51735">
    <property type="entry name" value="NAD(P)-binding Rossmann-fold domains"/>
    <property type="match status" value="1"/>
</dbReference>
<comment type="subcellular location">
    <subcellularLocation>
        <location evidence="1">Cell membrane</location>
        <topology evidence="1">Multi-pass membrane protein</topology>
    </subcellularLocation>
</comment>
<evidence type="ECO:0000256" key="12">
    <source>
        <dbReference type="SAM" id="MobiDB-lite"/>
    </source>
</evidence>